<dbReference type="PANTHER" id="PTHR22880:SF225">
    <property type="entry name" value="BROMODOMAIN-CONTAINING PROTEIN BET-1-RELATED"/>
    <property type="match status" value="1"/>
</dbReference>
<dbReference type="InterPro" id="IPR001487">
    <property type="entry name" value="Bromodomain"/>
</dbReference>
<evidence type="ECO:0000313" key="6">
    <source>
        <dbReference type="Proteomes" id="UP000294003"/>
    </source>
</evidence>
<dbReference type="Pfam" id="PF00439">
    <property type="entry name" value="Bromodomain"/>
    <property type="match status" value="1"/>
</dbReference>
<dbReference type="EMBL" id="QJNS01000365">
    <property type="protein sequence ID" value="RYO78722.1"/>
    <property type="molecule type" value="Genomic_DNA"/>
</dbReference>
<dbReference type="InterPro" id="IPR050935">
    <property type="entry name" value="Bromo_chromatin_reader"/>
</dbReference>
<feature type="region of interest" description="Disordered" evidence="3">
    <location>
        <begin position="187"/>
        <end position="235"/>
    </location>
</feature>
<dbReference type="PANTHER" id="PTHR22880">
    <property type="entry name" value="FALZ-RELATED BROMODOMAIN-CONTAINING PROTEINS"/>
    <property type="match status" value="1"/>
</dbReference>
<organism evidence="5 6">
    <name type="scientific">Monosporascus cannonballus</name>
    <dbReference type="NCBI Taxonomy" id="155416"/>
    <lineage>
        <taxon>Eukaryota</taxon>
        <taxon>Fungi</taxon>
        <taxon>Dikarya</taxon>
        <taxon>Ascomycota</taxon>
        <taxon>Pezizomycotina</taxon>
        <taxon>Sordariomycetes</taxon>
        <taxon>Xylariomycetidae</taxon>
        <taxon>Xylariales</taxon>
        <taxon>Xylariales incertae sedis</taxon>
        <taxon>Monosporascus</taxon>
    </lineage>
</organism>
<dbReference type="PROSITE" id="PS50014">
    <property type="entry name" value="BROMODOMAIN_2"/>
    <property type="match status" value="1"/>
</dbReference>
<dbReference type="PRINTS" id="PR00503">
    <property type="entry name" value="BROMODOMAIN"/>
</dbReference>
<comment type="caution">
    <text evidence="5">The sequence shown here is derived from an EMBL/GenBank/DDBJ whole genome shotgun (WGS) entry which is preliminary data.</text>
</comment>
<dbReference type="Proteomes" id="UP000294003">
    <property type="component" value="Unassembled WGS sequence"/>
</dbReference>
<sequence>MATQPGDDQQHLASFSWRSYFAKTPDDTLEHIVEFSEWSVEEFGLVQNFLYTGRLVSEDEPLPGYDLLIAVWKIASKLGIPGLCEKSLGAMTEYRRITQRIPATPLLVQAWKDTPEGSEIRKLLLEWSAEYIRSSESRAEFTKSLPQEVLSELVIAMSHMNSAPVVQVDSVPSPGGQSRHKNVHYLEADESESGTKPKMSKRHHSDVSDQQDSTRKPSTRPARFTTKSTKTKRSSITVAGDHEFSAKQKLEYCSDLLNRMLSGPGFWTRLVGPFRNPVNPVEDGVPDYLEKISRPMDLGTIKAKMDRNEYTSDEDFVADIRQIFTNCYSYWGRGSDMSNACEKFEKSFEEKYSNMAKWLAKMSGEEAA</sequence>
<evidence type="ECO:0000256" key="2">
    <source>
        <dbReference type="PROSITE-ProRule" id="PRU00035"/>
    </source>
</evidence>
<evidence type="ECO:0000256" key="1">
    <source>
        <dbReference type="ARBA" id="ARBA00023117"/>
    </source>
</evidence>
<keyword evidence="6" id="KW-1185">Reference proteome</keyword>
<feature type="domain" description="Bromo" evidence="4">
    <location>
        <begin position="273"/>
        <end position="338"/>
    </location>
</feature>
<dbReference type="SMART" id="SM00297">
    <property type="entry name" value="BROMO"/>
    <property type="match status" value="1"/>
</dbReference>
<dbReference type="SUPFAM" id="SSF47370">
    <property type="entry name" value="Bromodomain"/>
    <property type="match status" value="1"/>
</dbReference>
<proteinExistence type="predicted"/>
<evidence type="ECO:0000256" key="3">
    <source>
        <dbReference type="SAM" id="MobiDB-lite"/>
    </source>
</evidence>
<accession>A0ABY0H0H1</accession>
<evidence type="ECO:0000313" key="5">
    <source>
        <dbReference type="EMBL" id="RYO78722.1"/>
    </source>
</evidence>
<gene>
    <name evidence="5" type="ORF">DL762_008542</name>
</gene>
<evidence type="ECO:0000259" key="4">
    <source>
        <dbReference type="PROSITE" id="PS50014"/>
    </source>
</evidence>
<keyword evidence="1 2" id="KW-0103">Bromodomain</keyword>
<name>A0ABY0H0H1_9PEZI</name>
<dbReference type="InterPro" id="IPR036427">
    <property type="entry name" value="Bromodomain-like_sf"/>
</dbReference>
<dbReference type="Gene3D" id="1.20.920.10">
    <property type="entry name" value="Bromodomain-like"/>
    <property type="match status" value="1"/>
</dbReference>
<protein>
    <recommendedName>
        <fullName evidence="4">Bromo domain-containing protein</fullName>
    </recommendedName>
</protein>
<reference evidence="5 6" key="1">
    <citation type="submission" date="2018-06" db="EMBL/GenBank/DDBJ databases">
        <title>Complete Genomes of Monosporascus.</title>
        <authorList>
            <person name="Robinson A.J."/>
            <person name="Natvig D.O."/>
        </authorList>
    </citation>
    <scope>NUCLEOTIDE SEQUENCE [LARGE SCALE GENOMIC DNA]</scope>
    <source>
        <strain evidence="5 6">CBS 609.92</strain>
    </source>
</reference>